<evidence type="ECO:0000313" key="15">
    <source>
        <dbReference type="Proteomes" id="UP000095332"/>
    </source>
</evidence>
<evidence type="ECO:0000313" key="24">
    <source>
        <dbReference type="Proteomes" id="UP000501982"/>
    </source>
</evidence>
<name>A0A174VN60_PARDI</name>
<dbReference type="EMBL" id="CP051672">
    <property type="protein sequence ID" value="QJE29504.1"/>
    <property type="molecule type" value="Genomic_DNA"/>
</dbReference>
<dbReference type="EMBL" id="CYXP01000010">
    <property type="protein sequence ID" value="CUN31775.1"/>
    <property type="molecule type" value="Genomic_DNA"/>
</dbReference>
<evidence type="ECO:0000313" key="2">
    <source>
        <dbReference type="EMBL" id="CUN31775.1"/>
    </source>
</evidence>
<dbReference type="PANTHER" id="PTHR33169">
    <property type="entry name" value="PADR-FAMILY TRANSCRIPTIONAL REGULATOR"/>
    <property type="match status" value="1"/>
</dbReference>
<organism evidence="3 15">
    <name type="scientific">Parabacteroides distasonis</name>
    <dbReference type="NCBI Taxonomy" id="823"/>
    <lineage>
        <taxon>Bacteria</taxon>
        <taxon>Pseudomonadati</taxon>
        <taxon>Bacteroidota</taxon>
        <taxon>Bacteroidia</taxon>
        <taxon>Bacteroidales</taxon>
        <taxon>Tannerellaceae</taxon>
        <taxon>Parabacteroides</taxon>
    </lineage>
</organism>
<evidence type="ECO:0000313" key="17">
    <source>
        <dbReference type="Proteomes" id="UP000195950"/>
    </source>
</evidence>
<dbReference type="Proteomes" id="UP001211522">
    <property type="component" value="Unassembled WGS sequence"/>
</dbReference>
<reference evidence="15 16" key="1">
    <citation type="submission" date="2015-09" db="EMBL/GenBank/DDBJ databases">
        <authorList>
            <consortium name="Pathogen Informatics"/>
        </authorList>
    </citation>
    <scope>NUCLEOTIDE SEQUENCE [LARGE SCALE GENOMIC DNA]</scope>
    <source>
        <strain evidence="2 16">2789STDY5608872</strain>
        <strain evidence="3 15">2789STDY5834948</strain>
    </source>
</reference>
<evidence type="ECO:0000313" key="22">
    <source>
        <dbReference type="Proteomes" id="UP000463337"/>
    </source>
</evidence>
<evidence type="ECO:0000313" key="7">
    <source>
        <dbReference type="EMBL" id="MRY84825.1"/>
    </source>
</evidence>
<protein>
    <submittedName>
        <fullName evidence="3">Lineage-specific thermal regulator protein</fullName>
    </submittedName>
    <submittedName>
        <fullName evidence="4">PadR family transcriptional regulator</fullName>
    </submittedName>
</protein>
<evidence type="ECO:0000313" key="14">
    <source>
        <dbReference type="EMBL" id="WET63154.1"/>
    </source>
</evidence>
<evidence type="ECO:0000313" key="9">
    <source>
        <dbReference type="EMBL" id="MRZ57148.1"/>
    </source>
</evidence>
<dbReference type="GeneID" id="93522767"/>
<evidence type="ECO:0000313" key="8">
    <source>
        <dbReference type="EMBL" id="MRZ06710.1"/>
    </source>
</evidence>
<dbReference type="InterPro" id="IPR036388">
    <property type="entry name" value="WH-like_DNA-bd_sf"/>
</dbReference>
<reference evidence="10" key="3">
    <citation type="journal article" date="2018" name="BMC Genomics">
        <title>Whole genome sequencing and function prediction of 133 gut anaerobes isolated from chicken caecum in pure cultures.</title>
        <authorList>
            <person name="Medvecky M."/>
            <person name="Cejkova D."/>
            <person name="Polansky O."/>
            <person name="Karasova D."/>
            <person name="Kubasova T."/>
            <person name="Cizek A."/>
            <person name="Rychlik I."/>
        </authorList>
    </citation>
    <scope>NUCLEOTIDE SEQUENCE</scope>
    <source>
        <strain evidence="10">An199</strain>
    </source>
</reference>
<evidence type="ECO:0000313" key="3">
    <source>
        <dbReference type="EMBL" id="CUQ36052.1"/>
    </source>
</evidence>
<dbReference type="EMBL" id="CP120353">
    <property type="protein sequence ID" value="WET63154.1"/>
    <property type="molecule type" value="Genomic_DNA"/>
</dbReference>
<evidence type="ECO:0000313" key="20">
    <source>
        <dbReference type="Proteomes" id="UP000432516"/>
    </source>
</evidence>
<dbReference type="Proteomes" id="UP000284660">
    <property type="component" value="Unassembled WGS sequence"/>
</dbReference>
<dbReference type="EMBL" id="JAJCNI010000012">
    <property type="protein sequence ID" value="MCB6518365.1"/>
    <property type="molecule type" value="Genomic_DNA"/>
</dbReference>
<reference evidence="5" key="9">
    <citation type="submission" date="2023-01" db="EMBL/GenBank/DDBJ databases">
        <title>Human gut microbiome strain richness.</title>
        <authorList>
            <person name="Chen-Liaw A."/>
        </authorList>
    </citation>
    <scope>NUCLEOTIDE SEQUENCE</scope>
    <source>
        <strain evidence="5">D35st1_E5_D35t1_190705</strain>
    </source>
</reference>
<dbReference type="Pfam" id="PF03551">
    <property type="entry name" value="PadR"/>
    <property type="match status" value="1"/>
</dbReference>
<dbReference type="InterPro" id="IPR036390">
    <property type="entry name" value="WH_DNA-bd_sf"/>
</dbReference>
<evidence type="ECO:0000313" key="6">
    <source>
        <dbReference type="EMBL" id="MRY59051.1"/>
    </source>
</evidence>
<dbReference type="EMBL" id="WKMW01000010">
    <property type="protein sequence ID" value="MRY84825.1"/>
    <property type="molecule type" value="Genomic_DNA"/>
</dbReference>
<reference evidence="13 19" key="6">
    <citation type="submission" date="2019-07" db="EMBL/GenBank/DDBJ databases">
        <title>Genome sequencing of Parabacteroides distasonis iSURF_7.</title>
        <authorList>
            <person name="Degefu H.N."/>
            <person name="Ruoff K.L."/>
            <person name="Price C.E."/>
            <person name="Valls R.A."/>
            <person name="O'Toole G.A."/>
        </authorList>
    </citation>
    <scope>NUCLEOTIDE SEQUENCE [LARGE SCALE GENOMIC DNA]</scope>
    <source>
        <strain evidence="13 19">CFPLTA003_1B</strain>
    </source>
</reference>
<dbReference type="SUPFAM" id="SSF46785">
    <property type="entry name" value="Winged helix' DNA-binding domain"/>
    <property type="match status" value="1"/>
</dbReference>
<evidence type="ECO:0000313" key="5">
    <source>
        <dbReference type="EMBL" id="MDB9139719.1"/>
    </source>
</evidence>
<evidence type="ECO:0000313" key="12">
    <source>
        <dbReference type="EMBL" id="RHD72173.1"/>
    </source>
</evidence>
<dbReference type="AlphaFoldDB" id="A0A174VN60"/>
<dbReference type="InterPro" id="IPR005149">
    <property type="entry name" value="Tscrpt_reg_PadR_N"/>
</dbReference>
<gene>
    <name evidence="10" type="ORF">B5F32_13985</name>
    <name evidence="12" type="ORF">DW782_16975</name>
    <name evidence="2" type="ORF">ERS852429_03829</name>
    <name evidence="3" type="ORF">ERS852560_02391</name>
    <name evidence="13" type="ORF">FSA05_16565</name>
    <name evidence="8" type="ORF">GKD54_10820</name>
    <name evidence="7" type="ORF">GKD58_11270</name>
    <name evidence="6" type="ORF">GKD59_14285</name>
    <name evidence="9" type="ORF">GKD68_20885</name>
    <name evidence="11" type="ORF">HHO38_14820</name>
    <name evidence="4" type="ORF">LI194_11215</name>
    <name evidence="14" type="ORF">P2T59_15805</name>
    <name evidence="5" type="ORF">PN612_14545</name>
</gene>
<dbReference type="EMBL" id="VOHW01000011">
    <property type="protein sequence ID" value="TWV60078.1"/>
    <property type="molecule type" value="Genomic_DNA"/>
</dbReference>
<evidence type="ECO:0000313" key="13">
    <source>
        <dbReference type="EMBL" id="TWV60078.1"/>
    </source>
</evidence>
<evidence type="ECO:0000313" key="11">
    <source>
        <dbReference type="EMBL" id="QJE29504.1"/>
    </source>
</evidence>
<reference evidence="11 24" key="7">
    <citation type="submission" date="2020-04" db="EMBL/GenBank/DDBJ databases">
        <title>Complete Genomes and Methylome analysis of CBBP consortium that reverse antibiotic-induced susceptibility to vancomycin-resistant Enterococcus faecium infection.</title>
        <authorList>
            <person name="Fomenkov A."/>
            <person name="Zhang Z."/>
            <person name="Pamer E."/>
            <person name="Roberts R.J."/>
        </authorList>
    </citation>
    <scope>NUCLEOTIDE SEQUENCE [LARGE SCALE GENOMIC DNA]</scope>
    <source>
        <strain evidence="24">CBBP</strain>
        <strain evidence="11">CBBP-1</strain>
    </source>
</reference>
<dbReference type="Proteomes" id="UP000471216">
    <property type="component" value="Unassembled WGS sequence"/>
</dbReference>
<dbReference type="Proteomes" id="UP000501982">
    <property type="component" value="Chromosome"/>
</dbReference>
<reference evidence="17" key="2">
    <citation type="submission" date="2017-04" db="EMBL/GenBank/DDBJ databases">
        <title>Function of individual gut microbiota members based on whole genome sequencing of pure cultures obtained from chicken caecum.</title>
        <authorList>
            <person name="Medvecky M."/>
            <person name="Cejkova D."/>
            <person name="Polansky O."/>
            <person name="Karasova D."/>
            <person name="Kubasova T."/>
            <person name="Cizek A."/>
            <person name="Rychlik I."/>
        </authorList>
    </citation>
    <scope>NUCLEOTIDE SEQUENCE [LARGE SCALE GENOMIC DNA]</scope>
    <source>
        <strain evidence="17">An199</strain>
    </source>
</reference>
<reference evidence="14" key="10">
    <citation type="submission" date="2023-03" db="EMBL/GenBank/DDBJ databases">
        <title>Parabacteroides distasonis, a bacteria resistant against UC.</title>
        <authorList>
            <person name="Dai W."/>
        </authorList>
    </citation>
    <scope>NUCLEOTIDE SEQUENCE</scope>
    <source>
        <strain evidence="14">F1-28</strain>
    </source>
</reference>
<feature type="domain" description="Transcription regulator PadR N-terminal" evidence="1">
    <location>
        <begin position="19"/>
        <end position="88"/>
    </location>
</feature>
<evidence type="ECO:0000313" key="16">
    <source>
        <dbReference type="Proteomes" id="UP000095591"/>
    </source>
</evidence>
<dbReference type="InterPro" id="IPR052509">
    <property type="entry name" value="Metal_resp_DNA-bind_regulator"/>
</dbReference>
<dbReference type="EMBL" id="QSJN01000012">
    <property type="protein sequence ID" value="RHD72173.1"/>
    <property type="molecule type" value="Genomic_DNA"/>
</dbReference>
<dbReference type="Proteomes" id="UP000315827">
    <property type="component" value="Unassembled WGS sequence"/>
</dbReference>
<dbReference type="Proteomes" id="UP000195950">
    <property type="component" value="Unassembled WGS sequence"/>
</dbReference>
<sequence>MNAENVKSQMRKGTLEYCILLLLKKEPAYTSDIIQKLQEAKLIVVEGTLYPLLTRLKNSELLSYQWIESTQGPPRKYYQLTEKGELFLGELEASWQELNDTINHIRNN</sequence>
<evidence type="ECO:0000313" key="4">
    <source>
        <dbReference type="EMBL" id="MCB6518365.1"/>
    </source>
</evidence>
<dbReference type="EMBL" id="WKLT01000013">
    <property type="protein sequence ID" value="MRY59051.1"/>
    <property type="molecule type" value="Genomic_DNA"/>
</dbReference>
<evidence type="ECO:0000313" key="18">
    <source>
        <dbReference type="Proteomes" id="UP000284660"/>
    </source>
</evidence>
<reference evidence="4" key="8">
    <citation type="submission" date="2021-10" db="EMBL/GenBank/DDBJ databases">
        <title>Collection of gut derived symbiotic bacterial strains cultured from healthy donors.</title>
        <authorList>
            <person name="Lin H."/>
            <person name="Littmann E."/>
            <person name="Kohout C."/>
            <person name="Pamer E.G."/>
        </authorList>
    </citation>
    <scope>NUCLEOTIDE SEQUENCE</scope>
    <source>
        <strain evidence="4">DFI.2.94</strain>
    </source>
</reference>
<dbReference type="Proteomes" id="UP001221009">
    <property type="component" value="Chromosome"/>
</dbReference>
<reference evidence="20 21" key="5">
    <citation type="journal article" date="2019" name="Nat. Med.">
        <title>A library of human gut bacterial isolates paired with longitudinal multiomics data enables mechanistic microbiome research.</title>
        <authorList>
            <person name="Poyet M."/>
            <person name="Groussin M."/>
            <person name="Gibbons S.M."/>
            <person name="Avila-Pacheco J."/>
            <person name="Jiang X."/>
            <person name="Kearney S.M."/>
            <person name="Perrotta A.R."/>
            <person name="Berdy B."/>
            <person name="Zhao S."/>
            <person name="Lieberman T.D."/>
            <person name="Swanson P.K."/>
            <person name="Smith M."/>
            <person name="Roesemann S."/>
            <person name="Alexander J.E."/>
            <person name="Rich S.A."/>
            <person name="Livny J."/>
            <person name="Vlamakis H."/>
            <person name="Clish C."/>
            <person name="Bullock K."/>
            <person name="Deik A."/>
            <person name="Scott J."/>
            <person name="Pierce K.A."/>
            <person name="Xavier R.J."/>
            <person name="Alm E.J."/>
        </authorList>
    </citation>
    <scope>NUCLEOTIDE SEQUENCE [LARGE SCALE GENOMIC DNA]</scope>
    <source>
        <strain evidence="8 23">BIOML-A10</strain>
        <strain evidence="7 21">BIOML-A11</strain>
        <strain evidence="9 20">BIOML-A2</strain>
        <strain evidence="6 22">BIOML-A41</strain>
    </source>
</reference>
<evidence type="ECO:0000313" key="23">
    <source>
        <dbReference type="Proteomes" id="UP000471216"/>
    </source>
</evidence>
<dbReference type="PANTHER" id="PTHR33169:SF14">
    <property type="entry name" value="TRANSCRIPTIONAL REGULATOR RV3488"/>
    <property type="match status" value="1"/>
</dbReference>
<dbReference type="Proteomes" id="UP000450599">
    <property type="component" value="Unassembled WGS sequence"/>
</dbReference>
<dbReference type="OrthoDB" id="9791785at2"/>
<dbReference type="Proteomes" id="UP001198806">
    <property type="component" value="Unassembled WGS sequence"/>
</dbReference>
<reference evidence="12 18" key="4">
    <citation type="submission" date="2018-08" db="EMBL/GenBank/DDBJ databases">
        <title>A genome reference for cultivated species of the human gut microbiota.</title>
        <authorList>
            <person name="Zou Y."/>
            <person name="Xue W."/>
            <person name="Luo G."/>
        </authorList>
    </citation>
    <scope>NUCLEOTIDE SEQUENCE [LARGE SCALE GENOMIC DNA]</scope>
    <source>
        <strain evidence="12 18">AM30-4</strain>
    </source>
</reference>
<evidence type="ECO:0000313" key="21">
    <source>
        <dbReference type="Proteomes" id="UP000450599"/>
    </source>
</evidence>
<proteinExistence type="predicted"/>
<dbReference type="Proteomes" id="UP000095332">
    <property type="component" value="Unassembled WGS sequence"/>
</dbReference>
<dbReference type="Proteomes" id="UP000463337">
    <property type="component" value="Unassembled WGS sequence"/>
</dbReference>
<dbReference type="EMBL" id="CZBM01000009">
    <property type="protein sequence ID" value="CUQ36052.1"/>
    <property type="molecule type" value="Genomic_DNA"/>
</dbReference>
<evidence type="ECO:0000313" key="19">
    <source>
        <dbReference type="Proteomes" id="UP000315827"/>
    </source>
</evidence>
<dbReference type="Gene3D" id="1.10.10.10">
    <property type="entry name" value="Winged helix-like DNA-binding domain superfamily/Winged helix DNA-binding domain"/>
    <property type="match status" value="1"/>
</dbReference>
<dbReference type="EMBL" id="NFJX01000013">
    <property type="protein sequence ID" value="OUP17108.1"/>
    <property type="molecule type" value="Genomic_DNA"/>
</dbReference>
<dbReference type="EMBL" id="WKMX01000009">
    <property type="protein sequence ID" value="MRZ06710.1"/>
    <property type="molecule type" value="Genomic_DNA"/>
</dbReference>
<dbReference type="EMBL" id="WKNE01000030">
    <property type="protein sequence ID" value="MRZ57148.1"/>
    <property type="molecule type" value="Genomic_DNA"/>
</dbReference>
<evidence type="ECO:0000313" key="10">
    <source>
        <dbReference type="EMBL" id="OUP17108.1"/>
    </source>
</evidence>
<dbReference type="Proteomes" id="UP000432516">
    <property type="component" value="Unassembled WGS sequence"/>
</dbReference>
<evidence type="ECO:0000259" key="1">
    <source>
        <dbReference type="Pfam" id="PF03551"/>
    </source>
</evidence>
<dbReference type="Proteomes" id="UP000095591">
    <property type="component" value="Unassembled WGS sequence"/>
</dbReference>
<dbReference type="EMBL" id="JAQMPX010000104">
    <property type="protein sequence ID" value="MDB9139719.1"/>
    <property type="molecule type" value="Genomic_DNA"/>
</dbReference>
<accession>A0A174VN60</accession>
<dbReference type="RefSeq" id="WP_005860828.1">
    <property type="nucleotide sequence ID" value="NZ_AP019729.1"/>
</dbReference>